<evidence type="ECO:0000256" key="1">
    <source>
        <dbReference type="SAM" id="Phobius"/>
    </source>
</evidence>
<reference evidence="2 3" key="1">
    <citation type="submission" date="2018-10" db="EMBL/GenBank/DDBJ databases">
        <title>Thermophilic Lithotrophy and Phototrophy in an Intertidal, Iron-rich, Geothermal Spring.</title>
        <authorList>
            <person name="Ward L.M."/>
            <person name="Idei A."/>
            <person name="Nakagawa M."/>
            <person name="Ueno Y."/>
            <person name="Fischer W."/>
            <person name="Mcglynn S.E."/>
        </authorList>
    </citation>
    <scope>NUCLEOTIDE SEQUENCE [LARGE SCALE GENOMIC DNA]</scope>
    <source>
        <strain evidence="2">J137</strain>
    </source>
</reference>
<dbReference type="AlphaFoldDB" id="A0A3M0YWZ4"/>
<sequence length="329" mass="36130">GILGSQYRYIAGWIGGGPAVYAGRICAIMTGLIFYKALMGIILSIGGFLGIAILQAGGIEDSTPWKLAKVSNESKGNILICQEIMKQAKNKSFQDEGNDDNLQAYTQICQKILENEKEKQSKNKEQLTLKAGMSALLAIPILPITFSSTTYELIKTIYYTITNPIAMITYSILQVINLVVYILTVVFSIFWCFFIVLIYVMGPVAIVAGLLPSFGHHITMRWIYAVIQCAMWPPLIALIIVILASFQETQILYLASDSANYLLGNTSEEMVKAVKSSLITLGISMSSLVLLASIPFITTRLVPESITTSLMNRVISQTIGSYLNKIARA</sequence>
<feature type="transmembrane region" description="Helical" evidence="1">
    <location>
        <begin position="278"/>
        <end position="297"/>
    </location>
</feature>
<dbReference type="EMBL" id="RFKV01000109">
    <property type="protein sequence ID" value="RMD76690.1"/>
    <property type="molecule type" value="Genomic_DNA"/>
</dbReference>
<keyword evidence="1" id="KW-0812">Transmembrane</keyword>
<evidence type="ECO:0000313" key="2">
    <source>
        <dbReference type="EMBL" id="RMD76690.1"/>
    </source>
</evidence>
<evidence type="ECO:0000313" key="3">
    <source>
        <dbReference type="Proteomes" id="UP000269410"/>
    </source>
</evidence>
<feature type="non-terminal residue" evidence="2">
    <location>
        <position position="1"/>
    </location>
</feature>
<organism evidence="2 3">
    <name type="scientific">Candidatus Dojkabacteria bacterium</name>
    <dbReference type="NCBI Taxonomy" id="2099670"/>
    <lineage>
        <taxon>Bacteria</taxon>
        <taxon>Candidatus Dojkabacteria</taxon>
    </lineage>
</organism>
<accession>A0A3M0YWZ4</accession>
<protein>
    <submittedName>
        <fullName evidence="2">Uncharacterized protein</fullName>
    </submittedName>
</protein>
<keyword evidence="1" id="KW-0472">Membrane</keyword>
<proteinExistence type="predicted"/>
<dbReference type="Proteomes" id="UP000269410">
    <property type="component" value="Unassembled WGS sequence"/>
</dbReference>
<gene>
    <name evidence="2" type="ORF">D6810_03250</name>
</gene>
<comment type="caution">
    <text evidence="2">The sequence shown here is derived from an EMBL/GenBank/DDBJ whole genome shotgun (WGS) entry which is preliminary data.</text>
</comment>
<feature type="transmembrane region" description="Helical" evidence="1">
    <location>
        <begin position="222"/>
        <end position="246"/>
    </location>
</feature>
<name>A0A3M0YWZ4_9BACT</name>
<feature type="transmembrane region" description="Helical" evidence="1">
    <location>
        <begin position="127"/>
        <end position="144"/>
    </location>
</feature>
<keyword evidence="1" id="KW-1133">Transmembrane helix</keyword>
<feature type="transmembrane region" description="Helical" evidence="1">
    <location>
        <begin position="12"/>
        <end position="35"/>
    </location>
</feature>
<feature type="transmembrane region" description="Helical" evidence="1">
    <location>
        <begin position="41"/>
        <end position="59"/>
    </location>
</feature>